<dbReference type="EMBL" id="CP042912">
    <property type="protein sequence ID" value="QEG20677.1"/>
    <property type="molecule type" value="Genomic_DNA"/>
</dbReference>
<protein>
    <submittedName>
        <fullName evidence="1">PAP2 superfamily protein</fullName>
    </submittedName>
</protein>
<dbReference type="SUPFAM" id="SSF48317">
    <property type="entry name" value="Acid phosphatase/Vanadium-dependent haloperoxidase"/>
    <property type="match status" value="1"/>
</dbReference>
<name>A0A5B9P2D6_9BACT</name>
<accession>A0A5B9P2D6</accession>
<gene>
    <name evidence="1" type="ORF">MFFC18_05270</name>
</gene>
<dbReference type="CDD" id="cd03398">
    <property type="entry name" value="PAP2_haloperoxidase"/>
    <property type="match status" value="1"/>
</dbReference>
<dbReference type="InterPro" id="IPR016119">
    <property type="entry name" value="Br/Cl_peroxidase_C"/>
</dbReference>
<dbReference type="Gene3D" id="1.10.606.10">
    <property type="entry name" value="Vanadium-containing Chloroperoxidase, domain 2"/>
    <property type="match status" value="1"/>
</dbReference>
<organism evidence="1 2">
    <name type="scientific">Mariniblastus fucicola</name>
    <dbReference type="NCBI Taxonomy" id="980251"/>
    <lineage>
        <taxon>Bacteria</taxon>
        <taxon>Pseudomonadati</taxon>
        <taxon>Planctomycetota</taxon>
        <taxon>Planctomycetia</taxon>
        <taxon>Pirellulales</taxon>
        <taxon>Pirellulaceae</taxon>
        <taxon>Mariniblastus</taxon>
    </lineage>
</organism>
<dbReference type="PANTHER" id="PTHR34599">
    <property type="entry name" value="PEROXIDASE-RELATED"/>
    <property type="match status" value="1"/>
</dbReference>
<dbReference type="STRING" id="980251.GCA_001642875_02288"/>
<dbReference type="RefSeq" id="WP_084417143.1">
    <property type="nucleotide sequence ID" value="NZ_CP042912.1"/>
</dbReference>
<evidence type="ECO:0000313" key="2">
    <source>
        <dbReference type="Proteomes" id="UP000322214"/>
    </source>
</evidence>
<dbReference type="InterPro" id="IPR036938">
    <property type="entry name" value="PAP2/HPO_sf"/>
</dbReference>
<proteinExistence type="predicted"/>
<dbReference type="PANTHER" id="PTHR34599:SF1">
    <property type="entry name" value="PHOSPHATIDIC ACID PHOSPHATASE TYPE 2_HALOPEROXIDASE DOMAIN-CONTAINING PROTEIN"/>
    <property type="match status" value="1"/>
</dbReference>
<evidence type="ECO:0000313" key="1">
    <source>
        <dbReference type="EMBL" id="QEG20677.1"/>
    </source>
</evidence>
<dbReference type="InterPro" id="IPR052559">
    <property type="entry name" value="V-haloperoxidase"/>
</dbReference>
<dbReference type="KEGG" id="mff:MFFC18_05270"/>
<dbReference type="AlphaFoldDB" id="A0A5B9P2D6"/>
<dbReference type="Proteomes" id="UP000322214">
    <property type="component" value="Chromosome"/>
</dbReference>
<reference evidence="1 2" key="1">
    <citation type="submission" date="2019-08" db="EMBL/GenBank/DDBJ databases">
        <title>Deep-cultivation of Planctomycetes and their phenomic and genomic characterization uncovers novel biology.</title>
        <authorList>
            <person name="Wiegand S."/>
            <person name="Jogler M."/>
            <person name="Boedeker C."/>
            <person name="Pinto D."/>
            <person name="Vollmers J."/>
            <person name="Rivas-Marin E."/>
            <person name="Kohn T."/>
            <person name="Peeters S.H."/>
            <person name="Heuer A."/>
            <person name="Rast P."/>
            <person name="Oberbeckmann S."/>
            <person name="Bunk B."/>
            <person name="Jeske O."/>
            <person name="Meyerdierks A."/>
            <person name="Storesund J.E."/>
            <person name="Kallscheuer N."/>
            <person name="Luecker S."/>
            <person name="Lage O.M."/>
            <person name="Pohl T."/>
            <person name="Merkel B.J."/>
            <person name="Hornburger P."/>
            <person name="Mueller R.-W."/>
            <person name="Bruemmer F."/>
            <person name="Labrenz M."/>
            <person name="Spormann A.M."/>
            <person name="Op den Camp H."/>
            <person name="Overmann J."/>
            <person name="Amann R."/>
            <person name="Jetten M.S.M."/>
            <person name="Mascher T."/>
            <person name="Medema M.H."/>
            <person name="Devos D.P."/>
            <person name="Kaster A.-K."/>
            <person name="Ovreas L."/>
            <person name="Rohde M."/>
            <person name="Galperin M.Y."/>
            <person name="Jogler C."/>
        </authorList>
    </citation>
    <scope>NUCLEOTIDE SEQUENCE [LARGE SCALE GENOMIC DNA]</scope>
    <source>
        <strain evidence="1 2">FC18</strain>
    </source>
</reference>
<dbReference type="Gene3D" id="1.20.144.10">
    <property type="entry name" value="Phosphatidic acid phosphatase type 2/haloperoxidase"/>
    <property type="match status" value="1"/>
</dbReference>
<dbReference type="GO" id="GO:0004601">
    <property type="term" value="F:peroxidase activity"/>
    <property type="evidence" value="ECO:0007669"/>
    <property type="project" value="InterPro"/>
</dbReference>
<keyword evidence="2" id="KW-1185">Reference proteome</keyword>
<sequence>MSSDNFRRFSIRVRRMPLRKTAWAIAGILTLASLTPGPILAQNQKGPFTENQKTGYLGQTSRSAMARNVLNRLKNRSRARGVEGQADRVLLWHEILLDSIAIDHTPDPDTGEVDFVNGGPTRTSRALAMTQITVFDAANAFRNAYNAYNEIEEAPQNASLDAAIAYASFTIQLNLFPDQADRLQMLLESDLEQIDATEESIAAGQIVGESAANAMWISRIDDNSDDAEPDWGEGGRVADGVTTANGNLVNGGTSETYEWEPDPLTPSTSGDFNLALGAYWGAVTPFSLASGDQYRLPPPPEPGSREYLSGYYLVKILGASPDTSGSMSNLYTRFIGNYWGYDATPLLGTPPRLYNQIAAQVAVDEGIDDPVAMARYLAMINTGLADSGIAAWDSKFYYNYWRPVTGTRKSDDVLMTISDPTWKPVGISVINTELAITPTPPFPAYPSGHATFGSSTFEIMRQFFGNRTRFTFISDEYNGEGVDPLGVPRPLVPIRFQSLDEAQWSNGISRIFNGVHWQWDNLGGQELGENIGRHIVFEEQAFQPVRRGNRDEKGRR</sequence>
<dbReference type="OrthoDB" id="7793240at2"/>